<name>A0A6L9ML74_9HYPH</name>
<dbReference type="EC" id="1.3.1.106" evidence="4"/>
<evidence type="ECO:0000313" key="4">
    <source>
        <dbReference type="EMBL" id="NDV88288.1"/>
    </source>
</evidence>
<comment type="pathway">
    <text evidence="1">Cofactor biosynthesis; adenosylcobalamin biosynthesis.</text>
</comment>
<dbReference type="PROSITE" id="PS51014">
    <property type="entry name" value="COBK_CBIJ"/>
    <property type="match status" value="1"/>
</dbReference>
<organism evidence="4 5">
    <name type="scientific">Aurantimonas aggregata</name>
    <dbReference type="NCBI Taxonomy" id="2047720"/>
    <lineage>
        <taxon>Bacteria</taxon>
        <taxon>Pseudomonadati</taxon>
        <taxon>Pseudomonadota</taxon>
        <taxon>Alphaproteobacteria</taxon>
        <taxon>Hyphomicrobiales</taxon>
        <taxon>Aurantimonadaceae</taxon>
        <taxon>Aurantimonas</taxon>
    </lineage>
</organism>
<comment type="caution">
    <text evidence="4">The sequence shown here is derived from an EMBL/GenBank/DDBJ whole genome shotgun (WGS) entry which is preliminary data.</text>
</comment>
<evidence type="ECO:0000256" key="3">
    <source>
        <dbReference type="ARBA" id="ARBA00023002"/>
    </source>
</evidence>
<dbReference type="GO" id="GO:0009236">
    <property type="term" value="P:cobalamin biosynthetic process"/>
    <property type="evidence" value="ECO:0007669"/>
    <property type="project" value="UniProtKB-UniPathway"/>
</dbReference>
<keyword evidence="3 4" id="KW-0560">Oxidoreductase</keyword>
<dbReference type="Pfam" id="PF02571">
    <property type="entry name" value="CbiJ"/>
    <property type="match status" value="1"/>
</dbReference>
<dbReference type="UniPathway" id="UPA00148"/>
<evidence type="ECO:0000256" key="2">
    <source>
        <dbReference type="ARBA" id="ARBA00022573"/>
    </source>
</evidence>
<evidence type="ECO:0000256" key="1">
    <source>
        <dbReference type="ARBA" id="ARBA00004953"/>
    </source>
</evidence>
<dbReference type="AlphaFoldDB" id="A0A6L9ML74"/>
<dbReference type="Proteomes" id="UP000476332">
    <property type="component" value="Unassembled WGS sequence"/>
</dbReference>
<dbReference type="GO" id="GO:0016994">
    <property type="term" value="F:precorrin-6A reductase activity"/>
    <property type="evidence" value="ECO:0007669"/>
    <property type="project" value="InterPro"/>
</dbReference>
<keyword evidence="5" id="KW-1185">Reference proteome</keyword>
<protein>
    <submittedName>
        <fullName evidence="4">Cobalt-precorrin-6A reductase</fullName>
        <ecNumber evidence="4">1.3.1.106</ecNumber>
    </submittedName>
</protein>
<dbReference type="NCBIfam" id="NF005968">
    <property type="entry name" value="PRK08057.1-2"/>
    <property type="match status" value="1"/>
</dbReference>
<keyword evidence="2" id="KW-0169">Cobalamin biosynthesis</keyword>
<dbReference type="PANTHER" id="PTHR36925:SF1">
    <property type="entry name" value="COBALT-PRECORRIN-6A REDUCTASE"/>
    <property type="match status" value="1"/>
</dbReference>
<gene>
    <name evidence="4" type="ORF">GTW51_16430</name>
</gene>
<evidence type="ECO:0000313" key="5">
    <source>
        <dbReference type="Proteomes" id="UP000476332"/>
    </source>
</evidence>
<reference evidence="4 5" key="1">
    <citation type="submission" date="2020-01" db="EMBL/GenBank/DDBJ databases">
        <title>Genomes of bacteria type strains.</title>
        <authorList>
            <person name="Chen J."/>
            <person name="Zhu S."/>
            <person name="Chen J."/>
        </authorList>
    </citation>
    <scope>NUCLEOTIDE SEQUENCE [LARGE SCALE GENOMIC DNA]</scope>
    <source>
        <strain evidence="4 5">KCTC 52919</strain>
    </source>
</reference>
<proteinExistence type="predicted"/>
<sequence length="248" mass="25725">MPGSAETFLVLGGTAEANKLIAALRAARPDARIILSLAGRTTTPVLPADCEVRVGGFGGSDGLAAYLRQEGVTCLLDATHPFAAGISRNAARAADATGTRRIALVRPPWVAQDGDRWTSVACLAGARDALPANARPFLALGRQHLAPFAARPDLKPVVRMIEAPVPPLPFPAEIVLARPSADVADEAALLARLAVTHLVCRNSGGSASFAKIAAARELGLSVIMIDRPPEPPPPVVRSVEEIIAAIAP</sequence>
<accession>A0A6L9ML74</accession>
<dbReference type="PANTHER" id="PTHR36925">
    <property type="entry name" value="COBALT-PRECORRIN-6A REDUCTASE"/>
    <property type="match status" value="1"/>
</dbReference>
<dbReference type="RefSeq" id="WP_163045117.1">
    <property type="nucleotide sequence ID" value="NZ_JAAAMJ010000014.1"/>
</dbReference>
<dbReference type="InterPro" id="IPR003723">
    <property type="entry name" value="Precorrin-6x_reduct"/>
</dbReference>
<dbReference type="EMBL" id="JAAAMJ010000014">
    <property type="protein sequence ID" value="NDV88288.1"/>
    <property type="molecule type" value="Genomic_DNA"/>
</dbReference>